<proteinExistence type="predicted"/>
<dbReference type="InterPro" id="IPR051353">
    <property type="entry name" value="Tobamovirus_resist_UPF0261"/>
</dbReference>
<dbReference type="NCBIfam" id="NF002674">
    <property type="entry name" value="PRK02399.1-2"/>
    <property type="match status" value="1"/>
</dbReference>
<name>A0A2C5XXN3_9HYPO</name>
<organism evidence="3 4">
    <name type="scientific">Ophiocordyceps australis</name>
    <dbReference type="NCBI Taxonomy" id="1399860"/>
    <lineage>
        <taxon>Eukaryota</taxon>
        <taxon>Fungi</taxon>
        <taxon>Dikarya</taxon>
        <taxon>Ascomycota</taxon>
        <taxon>Pezizomycotina</taxon>
        <taxon>Sordariomycetes</taxon>
        <taxon>Hypocreomycetidae</taxon>
        <taxon>Hypocreales</taxon>
        <taxon>Ophiocordycipitaceae</taxon>
        <taxon>Ophiocordyceps</taxon>
    </lineage>
</organism>
<dbReference type="PANTHER" id="PTHR31862:SF1">
    <property type="entry name" value="UPF0261 DOMAIN PROTEIN (AFU_ORTHOLOGUE AFUA_1G10120)"/>
    <property type="match status" value="1"/>
</dbReference>
<dbReference type="AlphaFoldDB" id="A0A2C5XXN3"/>
<dbReference type="EMBL" id="NJET01000159">
    <property type="protein sequence ID" value="PHH60186.1"/>
    <property type="molecule type" value="Genomic_DNA"/>
</dbReference>
<dbReference type="Gene3D" id="3.40.50.12030">
    <property type="entry name" value="Uncharacterised protein family UPF0261, NC domain"/>
    <property type="match status" value="1"/>
</dbReference>
<dbReference type="InterPro" id="IPR008322">
    <property type="entry name" value="UPF0261"/>
</dbReference>
<dbReference type="Gene3D" id="3.40.50.12020">
    <property type="entry name" value="Uncharacterised protein family UPF0261, NN domain"/>
    <property type="match status" value="1"/>
</dbReference>
<reference evidence="3 4" key="1">
    <citation type="submission" date="2017-06" db="EMBL/GenBank/DDBJ databases">
        <title>Ant-infecting Ophiocordyceps genomes reveal a high diversity of potential behavioral manipulation genes and a possible major role for enterotoxins.</title>
        <authorList>
            <person name="De Bekker C."/>
            <person name="Evans H.C."/>
            <person name="Brachmann A."/>
            <person name="Hughes D.P."/>
        </authorList>
    </citation>
    <scope>NUCLEOTIDE SEQUENCE [LARGE SCALE GENOMIC DNA]</scope>
    <source>
        <strain evidence="3 4">Map64</strain>
    </source>
</reference>
<sequence>MATVAIIATCDTKLQEILFLRDRIRSSNKVTTILIDVGRNPVSNDAIDISQEHLLSKHGGGQDVSQLPRAEVIELMSRCASDAVKNLFEQGVIDGIVAAGGSGGTTLASAIMRQVLPIGFPKLIVSTMASGDTGPIIGETDITLMYSVVDVAGLNQILRDILTNAGAAIAGAALSFAERRCSEKRAPAQATKRVAISMFGVTTPGVDAIRNHLESKYPIETLVFHATGHGGKAMERLIQNGTIDAVVDLTTSEICDHLVGGQLSAGEQRLDAAVQAGIPNLVSLGAAEFANFGPLDSVPENFKSRLLHKHNSNVTLLRLSSYESEQVGNFICNKLLKSKRPNMVQIWVPKGGLSMLSVPGAPFADKDADEALFNAIRKGLDGSGIEVIEDERDVNDQGFARDIAEAVATKIGLRG</sequence>
<dbReference type="InterPro" id="IPR044122">
    <property type="entry name" value="UPF0261_N"/>
</dbReference>
<dbReference type="InterPro" id="IPR056778">
    <property type="entry name" value="UPF0261_C"/>
</dbReference>
<evidence type="ECO:0000259" key="1">
    <source>
        <dbReference type="Pfam" id="PF06792"/>
    </source>
</evidence>
<protein>
    <submittedName>
        <fullName evidence="3">Uncharacterized protein</fullName>
    </submittedName>
</protein>
<keyword evidence="4" id="KW-1185">Reference proteome</keyword>
<dbReference type="Pfam" id="PF23189">
    <property type="entry name" value="UPF0261_C"/>
    <property type="match status" value="1"/>
</dbReference>
<evidence type="ECO:0000313" key="3">
    <source>
        <dbReference type="EMBL" id="PHH60186.1"/>
    </source>
</evidence>
<dbReference type="PANTHER" id="PTHR31862">
    <property type="entry name" value="UPF0261 DOMAIN PROTEIN (AFU_ORTHOLOGUE AFUA_1G10120)"/>
    <property type="match status" value="1"/>
</dbReference>
<dbReference type="OrthoDB" id="10264588at2759"/>
<accession>A0A2C5XXN3</accession>
<dbReference type="CDD" id="cd15488">
    <property type="entry name" value="Tm-1-like"/>
    <property type="match status" value="1"/>
</dbReference>
<evidence type="ECO:0000259" key="2">
    <source>
        <dbReference type="Pfam" id="PF23189"/>
    </source>
</evidence>
<comment type="caution">
    <text evidence="3">The sequence shown here is derived from an EMBL/GenBank/DDBJ whole genome shotgun (WGS) entry which is preliminary data.</text>
</comment>
<dbReference type="Pfam" id="PF06792">
    <property type="entry name" value="UPF0261"/>
    <property type="match status" value="1"/>
</dbReference>
<feature type="domain" description="UPF0261" evidence="1">
    <location>
        <begin position="3"/>
        <end position="174"/>
    </location>
</feature>
<dbReference type="STRING" id="1399860.A0A2C5XXN3"/>
<feature type="domain" description="UPF0261" evidence="2">
    <location>
        <begin position="192"/>
        <end position="408"/>
    </location>
</feature>
<gene>
    <name evidence="3" type="ORF">CDD81_1966</name>
</gene>
<evidence type="ECO:0000313" key="4">
    <source>
        <dbReference type="Proteomes" id="UP000226192"/>
    </source>
</evidence>
<dbReference type="Proteomes" id="UP000226192">
    <property type="component" value="Unassembled WGS sequence"/>
</dbReference>
<dbReference type="PIRSF" id="PIRSF033271">
    <property type="entry name" value="UCP033271"/>
    <property type="match status" value="1"/>
</dbReference>